<proteinExistence type="predicted"/>
<organism evidence="1">
    <name type="scientific">Myoviridae sp. ctEg02</name>
    <dbReference type="NCBI Taxonomy" id="2825061"/>
    <lineage>
        <taxon>Viruses</taxon>
        <taxon>Duplodnaviria</taxon>
        <taxon>Heunggongvirae</taxon>
        <taxon>Uroviricota</taxon>
        <taxon>Caudoviricetes</taxon>
    </lineage>
</organism>
<name>A0A8S5PQM1_9CAUD</name>
<sequence>MNTQDYNTLTEVIEAMIDEGEKPIKAIAAEIGKPYPTLKRELNPADDGAKLGADALLGIMASCGSIAPLEWLADKLGYVVKPKEWAEPDKPTWEGESVDDTICCGKMVMLMQEKAHPSIVSKAAEEWKDEIDQTNTRYRRDYNQARQ</sequence>
<accession>A0A8S5PQM1</accession>
<dbReference type="Pfam" id="PF06892">
    <property type="entry name" value="Phage_CP76"/>
    <property type="match status" value="1"/>
</dbReference>
<dbReference type="InterPro" id="IPR009679">
    <property type="entry name" value="Phage_186_CII-like"/>
</dbReference>
<evidence type="ECO:0000313" key="1">
    <source>
        <dbReference type="EMBL" id="DAE09064.1"/>
    </source>
</evidence>
<protein>
    <submittedName>
        <fullName evidence="1">Regulatory protein</fullName>
    </submittedName>
</protein>
<reference evidence="1" key="1">
    <citation type="journal article" date="2021" name="Proc. Natl. Acad. Sci. U.S.A.">
        <title>A Catalog of Tens of Thousands of Viruses from Human Metagenomes Reveals Hidden Associations with Chronic Diseases.</title>
        <authorList>
            <person name="Tisza M.J."/>
            <person name="Buck C.B."/>
        </authorList>
    </citation>
    <scope>NUCLEOTIDE SEQUENCE</scope>
    <source>
        <strain evidence="1">CtEg02</strain>
    </source>
</reference>
<dbReference type="GO" id="GO:0003677">
    <property type="term" value="F:DNA binding"/>
    <property type="evidence" value="ECO:0007669"/>
    <property type="project" value="InterPro"/>
</dbReference>
<dbReference type="EMBL" id="BK015482">
    <property type="protein sequence ID" value="DAE09064.1"/>
    <property type="molecule type" value="Genomic_DNA"/>
</dbReference>